<name>A0A1I3MDR3_9ACTN</name>
<evidence type="ECO:0000256" key="1">
    <source>
        <dbReference type="SAM" id="SignalP"/>
    </source>
</evidence>
<dbReference type="STRING" id="1005945.SAMN05216561_11558"/>
<dbReference type="AlphaFoldDB" id="A0A1I3MDR3"/>
<feature type="chain" id="PRO_5039147661" description="Camelysin metallo-endopeptidase" evidence="1">
    <location>
        <begin position="24"/>
        <end position="164"/>
    </location>
</feature>
<feature type="signal peptide" evidence="1">
    <location>
        <begin position="1"/>
        <end position="23"/>
    </location>
</feature>
<proteinExistence type="predicted"/>
<organism evidence="2 3">
    <name type="scientific">Nocardioides psychrotolerans</name>
    <dbReference type="NCBI Taxonomy" id="1005945"/>
    <lineage>
        <taxon>Bacteria</taxon>
        <taxon>Bacillati</taxon>
        <taxon>Actinomycetota</taxon>
        <taxon>Actinomycetes</taxon>
        <taxon>Propionibacteriales</taxon>
        <taxon>Nocardioidaceae</taxon>
        <taxon>Nocardioides</taxon>
    </lineage>
</organism>
<dbReference type="Proteomes" id="UP000198649">
    <property type="component" value="Unassembled WGS sequence"/>
</dbReference>
<keyword evidence="1" id="KW-0732">Signal</keyword>
<dbReference type="OrthoDB" id="3787459at2"/>
<evidence type="ECO:0000313" key="3">
    <source>
        <dbReference type="Proteomes" id="UP000198649"/>
    </source>
</evidence>
<protein>
    <recommendedName>
        <fullName evidence="4">Camelysin metallo-endopeptidase</fullName>
    </recommendedName>
</protein>
<accession>A0A1I3MDR3</accession>
<gene>
    <name evidence="2" type="ORF">SAMN05216561_11558</name>
</gene>
<reference evidence="2 3" key="1">
    <citation type="submission" date="2016-10" db="EMBL/GenBank/DDBJ databases">
        <authorList>
            <person name="de Groot N.N."/>
        </authorList>
    </citation>
    <scope>NUCLEOTIDE SEQUENCE [LARGE SCALE GENOMIC DNA]</scope>
    <source>
        <strain evidence="2 3">CGMCC 1.11156</strain>
    </source>
</reference>
<dbReference type="EMBL" id="FOQG01000015">
    <property type="protein sequence ID" value="SFI95087.1"/>
    <property type="molecule type" value="Genomic_DNA"/>
</dbReference>
<evidence type="ECO:0000313" key="2">
    <source>
        <dbReference type="EMBL" id="SFI95087.1"/>
    </source>
</evidence>
<sequence length="164" mass="16763">MKIAITRKLLLAVASVLMVAAVAALSGVPWSQASGSEAGVELVAEDSLATLTVTGIQPGDSVVRSATIRNSTNASVRVAFTEQGAPSTAQDGLLLLRIESEGRQVFAGGFGAMADLTQDAGELAPGASATFRFTVALPDDASYNPPGQEVAQATYAWVLVPVTT</sequence>
<evidence type="ECO:0008006" key="4">
    <source>
        <dbReference type="Google" id="ProtNLM"/>
    </source>
</evidence>
<keyword evidence="3" id="KW-1185">Reference proteome</keyword>
<dbReference type="RefSeq" id="WP_091115725.1">
    <property type="nucleotide sequence ID" value="NZ_BKAF01000023.1"/>
</dbReference>